<evidence type="ECO:0000256" key="4">
    <source>
        <dbReference type="ARBA" id="ARBA00023136"/>
    </source>
</evidence>
<dbReference type="SMART" id="SM00219">
    <property type="entry name" value="TyrKc"/>
    <property type="match status" value="1"/>
</dbReference>
<evidence type="ECO:0000256" key="5">
    <source>
        <dbReference type="ARBA" id="ARBA00023170"/>
    </source>
</evidence>
<keyword evidence="3" id="KW-0067">ATP-binding</keyword>
<keyword evidence="2" id="KW-0547">Nucleotide-binding</keyword>
<evidence type="ECO:0000256" key="2">
    <source>
        <dbReference type="ARBA" id="ARBA00022741"/>
    </source>
</evidence>
<dbReference type="PRINTS" id="PR00109">
    <property type="entry name" value="TYRKINASE"/>
</dbReference>
<dbReference type="Pfam" id="PF07714">
    <property type="entry name" value="PK_Tyr_Ser-Thr"/>
    <property type="match status" value="1"/>
</dbReference>
<evidence type="ECO:0000313" key="9">
    <source>
        <dbReference type="EMBL" id="VDP79534.1"/>
    </source>
</evidence>
<proteinExistence type="predicted"/>
<feature type="region of interest" description="Disordered" evidence="6">
    <location>
        <begin position="209"/>
        <end position="247"/>
    </location>
</feature>
<dbReference type="PANTHER" id="PTHR46877">
    <property type="entry name" value="EPH RECEPTOR A5"/>
    <property type="match status" value="1"/>
</dbReference>
<accession>A0A3P8HAI3</accession>
<sequence>MKFYQYSFSFTFVCYINPILCFFILQGGKVPIRWTAPEAVIYRRFTIATDIWSFGIVSWELFSYGTRPYWEWTNQAVISMLEKGYRLPCPTGCPPAVHRMMLNCWATDAEKRPDFCAIQTLLQNLMDSENQDLIDTTEEQQKNANSSASEGFKRPSVNGSLTRNVNTLSTNNTATKASTAIVNTTMTNTYVGDSKPALAELDLRSNSVNYHNVSHPNQQQQQQQQPKLVTQRQPQSVSTDWEKLGPRPMENLRYQSSIGMSSENHVTHNLISGPPRAETASPYCNVNKYCDNTIPTTSEQSISSNDQTHFLNRGWLRAFPDPPILQNVNFHLPELFSLRRIRY</sequence>
<evidence type="ECO:0000256" key="7">
    <source>
        <dbReference type="SAM" id="Phobius"/>
    </source>
</evidence>
<protein>
    <recommendedName>
        <fullName evidence="8">Protein kinase domain-containing protein</fullName>
    </recommendedName>
</protein>
<dbReference type="EMBL" id="UZAN01043899">
    <property type="protein sequence ID" value="VDP79534.1"/>
    <property type="molecule type" value="Genomic_DNA"/>
</dbReference>
<dbReference type="InterPro" id="IPR011009">
    <property type="entry name" value="Kinase-like_dom_sf"/>
</dbReference>
<dbReference type="GO" id="GO:0005005">
    <property type="term" value="F:transmembrane-ephrin receptor activity"/>
    <property type="evidence" value="ECO:0007669"/>
    <property type="project" value="TreeGrafter"/>
</dbReference>
<dbReference type="GO" id="GO:0030425">
    <property type="term" value="C:dendrite"/>
    <property type="evidence" value="ECO:0007669"/>
    <property type="project" value="TreeGrafter"/>
</dbReference>
<reference evidence="9 10" key="1">
    <citation type="submission" date="2018-11" db="EMBL/GenBank/DDBJ databases">
        <authorList>
            <consortium name="Pathogen Informatics"/>
        </authorList>
    </citation>
    <scope>NUCLEOTIDE SEQUENCE [LARGE SCALE GENOMIC DNA]</scope>
    <source>
        <strain evidence="9 10">Egypt</strain>
    </source>
</reference>
<keyword evidence="10" id="KW-1185">Reference proteome</keyword>
<comment type="subcellular location">
    <subcellularLocation>
        <location evidence="1">Membrane</location>
        <topology evidence="1">Single-pass membrane protein</topology>
    </subcellularLocation>
</comment>
<feature type="region of interest" description="Disordered" evidence="6">
    <location>
        <begin position="138"/>
        <end position="167"/>
    </location>
</feature>
<dbReference type="GO" id="GO:0007411">
    <property type="term" value="P:axon guidance"/>
    <property type="evidence" value="ECO:0007669"/>
    <property type="project" value="TreeGrafter"/>
</dbReference>
<dbReference type="InterPro" id="IPR000719">
    <property type="entry name" value="Prot_kinase_dom"/>
</dbReference>
<dbReference type="PROSITE" id="PS50011">
    <property type="entry name" value="PROTEIN_KINASE_DOM"/>
    <property type="match status" value="1"/>
</dbReference>
<feature type="transmembrane region" description="Helical" evidence="7">
    <location>
        <begin position="6"/>
        <end position="25"/>
    </location>
</feature>
<evidence type="ECO:0000256" key="3">
    <source>
        <dbReference type="ARBA" id="ARBA00022840"/>
    </source>
</evidence>
<organism evidence="9 10">
    <name type="scientific">Echinostoma caproni</name>
    <dbReference type="NCBI Taxonomy" id="27848"/>
    <lineage>
        <taxon>Eukaryota</taxon>
        <taxon>Metazoa</taxon>
        <taxon>Spiralia</taxon>
        <taxon>Lophotrochozoa</taxon>
        <taxon>Platyhelminthes</taxon>
        <taxon>Trematoda</taxon>
        <taxon>Digenea</taxon>
        <taxon>Plagiorchiida</taxon>
        <taxon>Echinostomata</taxon>
        <taxon>Echinostomatoidea</taxon>
        <taxon>Echinostomatidae</taxon>
        <taxon>Echinostoma</taxon>
    </lineage>
</organism>
<keyword evidence="7" id="KW-0812">Transmembrane</keyword>
<evidence type="ECO:0000313" key="10">
    <source>
        <dbReference type="Proteomes" id="UP000272942"/>
    </source>
</evidence>
<evidence type="ECO:0000256" key="6">
    <source>
        <dbReference type="SAM" id="MobiDB-lite"/>
    </source>
</evidence>
<dbReference type="AlphaFoldDB" id="A0A3P8HAI3"/>
<dbReference type="Gene3D" id="1.10.510.10">
    <property type="entry name" value="Transferase(Phosphotransferase) domain 1"/>
    <property type="match status" value="1"/>
</dbReference>
<evidence type="ECO:0000256" key="1">
    <source>
        <dbReference type="ARBA" id="ARBA00004167"/>
    </source>
</evidence>
<feature type="compositionally biased region" description="Low complexity" evidence="6">
    <location>
        <begin position="216"/>
        <end position="235"/>
    </location>
</feature>
<dbReference type="InterPro" id="IPR020635">
    <property type="entry name" value="Tyr_kinase_cat_dom"/>
</dbReference>
<dbReference type="OrthoDB" id="4062651at2759"/>
<dbReference type="InterPro" id="IPR050449">
    <property type="entry name" value="Ephrin_rcpt_TKs"/>
</dbReference>
<dbReference type="SUPFAM" id="SSF56112">
    <property type="entry name" value="Protein kinase-like (PK-like)"/>
    <property type="match status" value="1"/>
</dbReference>
<keyword evidence="4 7" id="KW-0472">Membrane</keyword>
<dbReference type="GO" id="GO:0005886">
    <property type="term" value="C:plasma membrane"/>
    <property type="evidence" value="ECO:0007669"/>
    <property type="project" value="TreeGrafter"/>
</dbReference>
<dbReference type="Proteomes" id="UP000272942">
    <property type="component" value="Unassembled WGS sequence"/>
</dbReference>
<keyword evidence="7" id="KW-1133">Transmembrane helix</keyword>
<dbReference type="InterPro" id="IPR001245">
    <property type="entry name" value="Ser-Thr/Tyr_kinase_cat_dom"/>
</dbReference>
<dbReference type="PANTHER" id="PTHR46877:SF14">
    <property type="entry name" value="RECEPTOR PROTEIN-TYROSINE KINASE"/>
    <property type="match status" value="1"/>
</dbReference>
<evidence type="ECO:0000259" key="8">
    <source>
        <dbReference type="PROSITE" id="PS50011"/>
    </source>
</evidence>
<keyword evidence="5" id="KW-0675">Receptor</keyword>
<name>A0A3P8HAI3_9TREM</name>
<feature type="domain" description="Protein kinase" evidence="8">
    <location>
        <begin position="1"/>
        <end position="122"/>
    </location>
</feature>
<dbReference type="GO" id="GO:0005524">
    <property type="term" value="F:ATP binding"/>
    <property type="evidence" value="ECO:0007669"/>
    <property type="project" value="UniProtKB-KW"/>
</dbReference>
<gene>
    <name evidence="9" type="ORF">ECPE_LOCUS6860</name>
</gene>